<evidence type="ECO:0000313" key="2">
    <source>
        <dbReference type="Proteomes" id="UP000830375"/>
    </source>
</evidence>
<keyword evidence="2" id="KW-1185">Reference proteome</keyword>
<organism evidence="1 2">
    <name type="scientific">Labeo rohita</name>
    <name type="common">Indian major carp</name>
    <name type="synonym">Cyprinus rohita</name>
    <dbReference type="NCBI Taxonomy" id="84645"/>
    <lineage>
        <taxon>Eukaryota</taxon>
        <taxon>Metazoa</taxon>
        <taxon>Chordata</taxon>
        <taxon>Craniata</taxon>
        <taxon>Vertebrata</taxon>
        <taxon>Euteleostomi</taxon>
        <taxon>Actinopterygii</taxon>
        <taxon>Neopterygii</taxon>
        <taxon>Teleostei</taxon>
        <taxon>Ostariophysi</taxon>
        <taxon>Cypriniformes</taxon>
        <taxon>Cyprinidae</taxon>
        <taxon>Labeoninae</taxon>
        <taxon>Labeonini</taxon>
        <taxon>Labeo</taxon>
    </lineage>
</organism>
<keyword evidence="1" id="KW-0238">DNA-binding</keyword>
<name>A0ABQ8L4K0_LABRO</name>
<gene>
    <name evidence="1" type="ORF">H4Q32_028862</name>
</gene>
<accession>A0ABQ8L4K0</accession>
<dbReference type="EMBL" id="JACTAM010002274">
    <property type="protein sequence ID" value="KAI2645349.1"/>
    <property type="molecule type" value="Genomic_DNA"/>
</dbReference>
<dbReference type="GO" id="GO:0003677">
    <property type="term" value="F:DNA binding"/>
    <property type="evidence" value="ECO:0007669"/>
    <property type="project" value="UniProtKB-KW"/>
</dbReference>
<keyword evidence="1" id="KW-0371">Homeobox</keyword>
<evidence type="ECO:0000313" key="1">
    <source>
        <dbReference type="EMBL" id="KAI2645349.1"/>
    </source>
</evidence>
<comment type="caution">
    <text evidence="1">The sequence shown here is derived from an EMBL/GenBank/DDBJ whole genome shotgun (WGS) entry which is preliminary data.</text>
</comment>
<dbReference type="Proteomes" id="UP000830375">
    <property type="component" value="Unassembled WGS sequence"/>
</dbReference>
<proteinExistence type="predicted"/>
<protein>
    <submittedName>
        <fullName evidence="1">Zinc fingers and homeoboxes protein 2</fullName>
    </submittedName>
</protein>
<reference evidence="1 2" key="1">
    <citation type="submission" date="2022-01" db="EMBL/GenBank/DDBJ databases">
        <title>A high-quality chromosome-level genome assembly of rohu carp, Labeo rohita.</title>
        <authorList>
            <person name="Arick M.A. II"/>
            <person name="Hsu C.-Y."/>
            <person name="Magbanua Z."/>
            <person name="Pechanova O."/>
            <person name="Grover C."/>
            <person name="Miller E."/>
            <person name="Thrash A."/>
            <person name="Ezzel L."/>
            <person name="Alam S."/>
            <person name="Benzie J."/>
            <person name="Hamilton M."/>
            <person name="Karsi A."/>
            <person name="Lawrence M.L."/>
            <person name="Peterson D.G."/>
        </authorList>
    </citation>
    <scope>NUCLEOTIDE SEQUENCE [LARGE SCALE GENOMIC DNA]</scope>
    <source>
        <strain evidence="2">BAU-BD-2019</strain>
        <tissue evidence="1">Blood</tissue>
    </source>
</reference>
<sequence length="209" mass="23825">MLQCQHNLDKEFFEHLWRHLKKNNETIIFVFTNCSFSTNIYGTFASHRSRKHTPHSLQDFKGDLLKRNCNCEIDESVSDMVTELCDPNPFTSVLSSGGPLSSAYKRRLTTYIENQKDIRNLILQDREAQKNGYKTVLEPLLKHLVSLEVEGLHVPAKGKRVKGTSDKTDAPQQVPLNFIIEKAVQAKFPGETHIQIANNVCCMGTKYCN</sequence>